<name>K8F123_9CHLO</name>
<dbReference type="OrthoDB" id="10367448at2759"/>
<dbReference type="KEGG" id="bpg:Bathy07g03170"/>
<dbReference type="AlphaFoldDB" id="K8F123"/>
<proteinExistence type="predicted"/>
<evidence type="ECO:0000313" key="2">
    <source>
        <dbReference type="Proteomes" id="UP000198341"/>
    </source>
</evidence>
<dbReference type="RefSeq" id="XP_007511910.1">
    <property type="nucleotide sequence ID" value="XM_007511848.1"/>
</dbReference>
<gene>
    <name evidence="1" type="ORF">Bathy07g03170</name>
</gene>
<accession>K8F123</accession>
<reference evidence="1 2" key="1">
    <citation type="submission" date="2011-10" db="EMBL/GenBank/DDBJ databases">
        <authorList>
            <person name="Genoscope - CEA"/>
        </authorList>
    </citation>
    <scope>NUCLEOTIDE SEQUENCE [LARGE SCALE GENOMIC DNA]</scope>
    <source>
        <strain evidence="1 2">RCC 1105</strain>
    </source>
</reference>
<organism evidence="1 2">
    <name type="scientific">Bathycoccus prasinos</name>
    <dbReference type="NCBI Taxonomy" id="41875"/>
    <lineage>
        <taxon>Eukaryota</taxon>
        <taxon>Viridiplantae</taxon>
        <taxon>Chlorophyta</taxon>
        <taxon>Mamiellophyceae</taxon>
        <taxon>Mamiellales</taxon>
        <taxon>Bathycoccaceae</taxon>
        <taxon>Bathycoccus</taxon>
    </lineage>
</organism>
<protein>
    <submittedName>
        <fullName evidence="1">Uncharacterized protein</fullName>
    </submittedName>
</protein>
<dbReference type="GeneID" id="19014806"/>
<keyword evidence="2" id="KW-1185">Reference proteome</keyword>
<dbReference type="EMBL" id="FO082272">
    <property type="protein sequence ID" value="CCO65998.1"/>
    <property type="molecule type" value="Genomic_DNA"/>
</dbReference>
<evidence type="ECO:0000313" key="1">
    <source>
        <dbReference type="EMBL" id="CCO65998.1"/>
    </source>
</evidence>
<sequence>MSGDGSHATTGSAYVKQFFDPAHGDSGPREKIDVLVSKIQRLSTQSSSSGVKERNTDEQQKKIHYWRAKMFLKVAKLYTEKAWVQQKKPRKFFLLFRGFDVTSSKETLVEYKKNYLQLSLSSIERALDLQQHATNEYYYYECVKLKAHILCTLSACDEYSERRRCEQALECLLLLNELEEKEKEKGEETDTKKMIMHIAHAVAEKKGSWENLVRLEKRFEEDYESERKEAAAKEEVEEEENSVAKAYEYRDDYSNYFNELEYDRDDDREALERIIDSIVIR</sequence>
<dbReference type="Proteomes" id="UP000198341">
    <property type="component" value="Chromosome 7"/>
</dbReference>